<dbReference type="SUPFAM" id="SSF53474">
    <property type="entry name" value="alpha/beta-Hydrolases"/>
    <property type="match status" value="1"/>
</dbReference>
<dbReference type="Pfam" id="PF00135">
    <property type="entry name" value="COesterase"/>
    <property type="match status" value="1"/>
</dbReference>
<dbReference type="InterPro" id="IPR002018">
    <property type="entry name" value="CarbesteraseB"/>
</dbReference>
<dbReference type="InterPro" id="IPR019826">
    <property type="entry name" value="Carboxylesterase_B_AS"/>
</dbReference>
<comment type="similarity">
    <text evidence="1 3">Belongs to the type-B carboxylesterase/lipase family.</text>
</comment>
<keyword evidence="3" id="KW-0732">Signal</keyword>
<dbReference type="RefSeq" id="XP_060407012.1">
    <property type="nucleotide sequence ID" value="XM_060551123.1"/>
</dbReference>
<feature type="signal peptide" evidence="3">
    <location>
        <begin position="1"/>
        <end position="19"/>
    </location>
</feature>
<dbReference type="InterPro" id="IPR029058">
    <property type="entry name" value="AB_hydrolase_fold"/>
</dbReference>
<evidence type="ECO:0000256" key="2">
    <source>
        <dbReference type="ARBA" id="ARBA00022801"/>
    </source>
</evidence>
<organism evidence="6 7">
    <name type="scientific">Colletotrichum navitas</name>
    <dbReference type="NCBI Taxonomy" id="681940"/>
    <lineage>
        <taxon>Eukaryota</taxon>
        <taxon>Fungi</taxon>
        <taxon>Dikarya</taxon>
        <taxon>Ascomycota</taxon>
        <taxon>Pezizomycotina</taxon>
        <taxon>Sordariomycetes</taxon>
        <taxon>Hypocreomycetidae</taxon>
        <taxon>Glomerellales</taxon>
        <taxon>Glomerellaceae</taxon>
        <taxon>Colletotrichum</taxon>
        <taxon>Colletotrichum graminicola species complex</taxon>
    </lineage>
</organism>
<dbReference type="EMBL" id="JAHLJV010000202">
    <property type="protein sequence ID" value="KAK1564192.1"/>
    <property type="molecule type" value="Genomic_DNA"/>
</dbReference>
<name>A0AAD8UY96_9PEZI</name>
<feature type="domain" description="Carboxylesterase type B" evidence="5">
    <location>
        <begin position="87"/>
        <end position="546"/>
    </location>
</feature>
<feature type="region of interest" description="Disordered" evidence="4">
    <location>
        <begin position="90"/>
        <end position="117"/>
    </location>
</feature>
<gene>
    <name evidence="6" type="ORF">LY79DRAFT_158653</name>
</gene>
<dbReference type="PANTHER" id="PTHR11559">
    <property type="entry name" value="CARBOXYLESTERASE"/>
    <property type="match status" value="1"/>
</dbReference>
<sequence>MIISMIVLQGLLNLVSVTATALGAHSYGSKISKRGLYIREQTTSSDFAPKGPVIDLGYARYEGYYDSSFDIFTFRGQVDSSDRKLRYASKPNRWQLPKRPNRGPGSEKVLKATANPPRCPQSPFSPIIEDYSFERDALGDEDCLFLNLFTPANKTQLPVLFWIHGGGYGQDWAANYDFSNMAKTVGNGFVTVIIQYRLGAFGFASSAEIGHFGIPNAGVHDMRFALEWVRDYIHLFGGDPTRVTIAGESAGGGGVMLMTMANNGSEGTSLFQRAIVSSPYLPTQWRYDDMQPSQAYYDLAARAGCLGPGTTQNRSVFGCLQSVDSAVLQNASAFVSMGARWGQWAFLPVTDDRLIIQRPTKQLLQARVNGVAILSGNNANEGTLFVPTDVRTEDDFLARTRLDYPLLSEENMTAIMSFYKIEEHAPSGPLYSTDGVNPPFATSLSGVASGWLQAAYNLYAEATFVCPAMFLADAFSSGGDSSTNVTKRAWRYQYSPPPAFHDDDLDVLMKPVLDKNDNDGAKESVGFRIAFQSMWGRFIINGDPTLDENTVASAKQMGDDVSAAKKSTWLPWGLRSSSLNHSTHSMLNLNMTRPEGGVADFQTVDGFTWEGGRGDRCKLWADLGPWAPA</sequence>
<keyword evidence="7" id="KW-1185">Reference proteome</keyword>
<dbReference type="AlphaFoldDB" id="A0AAD8UY96"/>
<dbReference type="GO" id="GO:0016787">
    <property type="term" value="F:hydrolase activity"/>
    <property type="evidence" value="ECO:0007669"/>
    <property type="project" value="UniProtKB-KW"/>
</dbReference>
<dbReference type="Proteomes" id="UP001230504">
    <property type="component" value="Unassembled WGS sequence"/>
</dbReference>
<comment type="caution">
    <text evidence="6">The sequence shown here is derived from an EMBL/GenBank/DDBJ whole genome shotgun (WGS) entry which is preliminary data.</text>
</comment>
<protein>
    <recommendedName>
        <fullName evidence="3">Carboxylic ester hydrolase</fullName>
        <ecNumber evidence="3">3.1.1.-</ecNumber>
    </recommendedName>
</protein>
<dbReference type="GeneID" id="85435363"/>
<evidence type="ECO:0000256" key="4">
    <source>
        <dbReference type="SAM" id="MobiDB-lite"/>
    </source>
</evidence>
<accession>A0AAD8UY96</accession>
<evidence type="ECO:0000259" key="5">
    <source>
        <dbReference type="Pfam" id="PF00135"/>
    </source>
</evidence>
<feature type="chain" id="PRO_5041767867" description="Carboxylic ester hydrolase" evidence="3">
    <location>
        <begin position="20"/>
        <end position="629"/>
    </location>
</feature>
<keyword evidence="2 3" id="KW-0378">Hydrolase</keyword>
<dbReference type="InterPro" id="IPR019819">
    <property type="entry name" value="Carboxylesterase_B_CS"/>
</dbReference>
<dbReference type="Gene3D" id="3.40.50.1820">
    <property type="entry name" value="alpha/beta hydrolase"/>
    <property type="match status" value="1"/>
</dbReference>
<proteinExistence type="inferred from homology"/>
<evidence type="ECO:0000313" key="6">
    <source>
        <dbReference type="EMBL" id="KAK1564192.1"/>
    </source>
</evidence>
<evidence type="ECO:0000256" key="1">
    <source>
        <dbReference type="ARBA" id="ARBA00005964"/>
    </source>
</evidence>
<dbReference type="PROSITE" id="PS00941">
    <property type="entry name" value="CARBOXYLESTERASE_B_2"/>
    <property type="match status" value="1"/>
</dbReference>
<dbReference type="InterPro" id="IPR050309">
    <property type="entry name" value="Type-B_Carboxylest/Lipase"/>
</dbReference>
<reference evidence="6" key="1">
    <citation type="submission" date="2021-06" db="EMBL/GenBank/DDBJ databases">
        <title>Comparative genomics, transcriptomics and evolutionary studies reveal genomic signatures of adaptation to plant cell wall in hemibiotrophic fungi.</title>
        <authorList>
            <consortium name="DOE Joint Genome Institute"/>
            <person name="Baroncelli R."/>
            <person name="Diaz J.F."/>
            <person name="Benocci T."/>
            <person name="Peng M."/>
            <person name="Battaglia E."/>
            <person name="Haridas S."/>
            <person name="Andreopoulos W."/>
            <person name="Labutti K."/>
            <person name="Pangilinan J."/>
            <person name="Floch G.L."/>
            <person name="Makela M.R."/>
            <person name="Henrissat B."/>
            <person name="Grigoriev I.V."/>
            <person name="Crouch J.A."/>
            <person name="De Vries R.P."/>
            <person name="Sukno S.A."/>
            <person name="Thon M.R."/>
        </authorList>
    </citation>
    <scope>NUCLEOTIDE SEQUENCE</scope>
    <source>
        <strain evidence="6">CBS 125086</strain>
    </source>
</reference>
<dbReference type="EC" id="3.1.1.-" evidence="3"/>
<dbReference type="PROSITE" id="PS00122">
    <property type="entry name" value="CARBOXYLESTERASE_B_1"/>
    <property type="match status" value="1"/>
</dbReference>
<evidence type="ECO:0000256" key="3">
    <source>
        <dbReference type="RuleBase" id="RU361235"/>
    </source>
</evidence>
<evidence type="ECO:0000313" key="7">
    <source>
        <dbReference type="Proteomes" id="UP001230504"/>
    </source>
</evidence>